<dbReference type="Proteomes" id="UP000615455">
    <property type="component" value="Unassembled WGS sequence"/>
</dbReference>
<protein>
    <submittedName>
        <fullName evidence="2">Uncharacterized protein</fullName>
    </submittedName>
</protein>
<gene>
    <name evidence="2" type="ORF">GCM10008018_34230</name>
</gene>
<accession>A0ABQ1ETG3</accession>
<evidence type="ECO:0000256" key="1">
    <source>
        <dbReference type="SAM" id="Phobius"/>
    </source>
</evidence>
<proteinExistence type="predicted"/>
<feature type="transmembrane region" description="Helical" evidence="1">
    <location>
        <begin position="6"/>
        <end position="27"/>
    </location>
</feature>
<keyword evidence="1" id="KW-1133">Transmembrane helix</keyword>
<evidence type="ECO:0000313" key="2">
    <source>
        <dbReference type="EMBL" id="GFZ85334.1"/>
    </source>
</evidence>
<dbReference type="EMBL" id="BMHE01000016">
    <property type="protein sequence ID" value="GFZ85334.1"/>
    <property type="molecule type" value="Genomic_DNA"/>
</dbReference>
<organism evidence="2 3">
    <name type="scientific">Paenibacillus marchantiophytorum</name>
    <dbReference type="NCBI Taxonomy" id="1619310"/>
    <lineage>
        <taxon>Bacteria</taxon>
        <taxon>Bacillati</taxon>
        <taxon>Bacillota</taxon>
        <taxon>Bacilli</taxon>
        <taxon>Bacillales</taxon>
        <taxon>Paenibacillaceae</taxon>
        <taxon>Paenibacillus</taxon>
    </lineage>
</organism>
<sequence length="60" mass="6977">MVDQVFALLGWIAAFGTVIGGVIYAIARFVSRDSTQYDMEFLWEYRFTRKELELEPDDPV</sequence>
<evidence type="ECO:0000313" key="3">
    <source>
        <dbReference type="Proteomes" id="UP000615455"/>
    </source>
</evidence>
<comment type="caution">
    <text evidence="2">The sequence shown here is derived from an EMBL/GenBank/DDBJ whole genome shotgun (WGS) entry which is preliminary data.</text>
</comment>
<keyword evidence="1" id="KW-0472">Membrane</keyword>
<keyword evidence="1" id="KW-0812">Transmembrane</keyword>
<dbReference type="RefSeq" id="WP_189013241.1">
    <property type="nucleotide sequence ID" value="NZ_BMHE01000016.1"/>
</dbReference>
<name>A0ABQ1ETG3_9BACL</name>
<reference evidence="3" key="1">
    <citation type="journal article" date="2019" name="Int. J. Syst. Evol. Microbiol.">
        <title>The Global Catalogue of Microorganisms (GCM) 10K type strain sequencing project: providing services to taxonomists for standard genome sequencing and annotation.</title>
        <authorList>
            <consortium name="The Broad Institute Genomics Platform"/>
            <consortium name="The Broad Institute Genome Sequencing Center for Infectious Disease"/>
            <person name="Wu L."/>
            <person name="Ma J."/>
        </authorList>
    </citation>
    <scope>NUCLEOTIDE SEQUENCE [LARGE SCALE GENOMIC DNA]</scope>
    <source>
        <strain evidence="3">CGMCC 1.15043</strain>
    </source>
</reference>
<keyword evidence="3" id="KW-1185">Reference proteome</keyword>